<gene>
    <name evidence="2" type="ORF">FB471_3741</name>
</gene>
<evidence type="ECO:0000259" key="1">
    <source>
        <dbReference type="Pfam" id="PF04149"/>
    </source>
</evidence>
<protein>
    <submittedName>
        <fullName evidence="2">Uncharacterized protein DUF397</fullName>
    </submittedName>
</protein>
<dbReference type="InterPro" id="IPR007278">
    <property type="entry name" value="DUF397"/>
</dbReference>
<proteinExistence type="predicted"/>
<comment type="caution">
    <text evidence="2">The sequence shown here is derived from an EMBL/GenBank/DDBJ whole genome shotgun (WGS) entry which is preliminary data.</text>
</comment>
<accession>A0A542DLV7</accession>
<keyword evidence="3" id="KW-1185">Reference proteome</keyword>
<evidence type="ECO:0000313" key="2">
    <source>
        <dbReference type="EMBL" id="TQJ03965.1"/>
    </source>
</evidence>
<dbReference type="OrthoDB" id="3430276at2"/>
<dbReference type="AlphaFoldDB" id="A0A542DLV7"/>
<sequence length="64" mass="6751">MISAEHHFTGWRRSSYSTAGQNCVEVATSGRVVGVRDSKNPAGAPLALSPTAWSAFLATLSSTR</sequence>
<dbReference type="Pfam" id="PF04149">
    <property type="entry name" value="DUF397"/>
    <property type="match status" value="1"/>
</dbReference>
<name>A0A542DLV7_AMYCI</name>
<organism evidence="2 3">
    <name type="scientific">Amycolatopsis cihanbeyliensis</name>
    <dbReference type="NCBI Taxonomy" id="1128664"/>
    <lineage>
        <taxon>Bacteria</taxon>
        <taxon>Bacillati</taxon>
        <taxon>Actinomycetota</taxon>
        <taxon>Actinomycetes</taxon>
        <taxon>Pseudonocardiales</taxon>
        <taxon>Pseudonocardiaceae</taxon>
        <taxon>Amycolatopsis</taxon>
    </lineage>
</organism>
<feature type="domain" description="DUF397" evidence="1">
    <location>
        <begin position="10"/>
        <end position="60"/>
    </location>
</feature>
<evidence type="ECO:0000313" key="3">
    <source>
        <dbReference type="Proteomes" id="UP000320876"/>
    </source>
</evidence>
<reference evidence="2 3" key="1">
    <citation type="submission" date="2019-06" db="EMBL/GenBank/DDBJ databases">
        <title>Sequencing the genomes of 1000 actinobacteria strains.</title>
        <authorList>
            <person name="Klenk H.-P."/>
        </authorList>
    </citation>
    <scope>NUCLEOTIDE SEQUENCE [LARGE SCALE GENOMIC DNA]</scope>
    <source>
        <strain evidence="2 3">DSM 45679</strain>
    </source>
</reference>
<dbReference type="EMBL" id="VFML01000001">
    <property type="protein sequence ID" value="TQJ03965.1"/>
    <property type="molecule type" value="Genomic_DNA"/>
</dbReference>
<dbReference type="RefSeq" id="WP_141999715.1">
    <property type="nucleotide sequence ID" value="NZ_VFML01000001.1"/>
</dbReference>
<dbReference type="Proteomes" id="UP000320876">
    <property type="component" value="Unassembled WGS sequence"/>
</dbReference>